<accession>A0A9Q3BMP7</accession>
<reference evidence="2" key="1">
    <citation type="submission" date="2021-03" db="EMBL/GenBank/DDBJ databases">
        <title>Draft genome sequence of rust myrtle Austropuccinia psidii MF-1, a brazilian biotype.</title>
        <authorList>
            <person name="Quecine M.C."/>
            <person name="Pachon D.M.R."/>
            <person name="Bonatelli M.L."/>
            <person name="Correr F.H."/>
            <person name="Franceschini L.M."/>
            <person name="Leite T.F."/>
            <person name="Margarido G.R.A."/>
            <person name="Almeida C.A."/>
            <person name="Ferrarezi J.A."/>
            <person name="Labate C.A."/>
        </authorList>
    </citation>
    <scope>NUCLEOTIDE SEQUENCE</scope>
    <source>
        <strain evidence="2">MF-1</strain>
    </source>
</reference>
<feature type="domain" description="Tc1-like transposase DDE" evidence="1">
    <location>
        <begin position="15"/>
        <end position="69"/>
    </location>
</feature>
<evidence type="ECO:0000313" key="3">
    <source>
        <dbReference type="Proteomes" id="UP000765509"/>
    </source>
</evidence>
<sequence length="93" mass="10774">MDKFVKVCVAANCKGLTLMEDGGPIHTTLASQQWHQNHQNHKLAWPPSSPDLNPIENLWFKMKYFITNLFNPKMIDELNKAIHIVWDTIPFIT</sequence>
<gene>
    <name evidence="2" type="ORF">O181_008526</name>
</gene>
<dbReference type="Pfam" id="PF13358">
    <property type="entry name" value="DDE_3"/>
    <property type="match status" value="1"/>
</dbReference>
<keyword evidence="3" id="KW-1185">Reference proteome</keyword>
<dbReference type="EMBL" id="AVOT02001981">
    <property type="protein sequence ID" value="MBW0468811.1"/>
    <property type="molecule type" value="Genomic_DNA"/>
</dbReference>
<dbReference type="InterPro" id="IPR038717">
    <property type="entry name" value="Tc1-like_DDE_dom"/>
</dbReference>
<evidence type="ECO:0000313" key="2">
    <source>
        <dbReference type="EMBL" id="MBW0468811.1"/>
    </source>
</evidence>
<dbReference type="GO" id="GO:0003676">
    <property type="term" value="F:nucleic acid binding"/>
    <property type="evidence" value="ECO:0007669"/>
    <property type="project" value="InterPro"/>
</dbReference>
<name>A0A9Q3BMP7_9BASI</name>
<dbReference type="Gene3D" id="3.30.420.10">
    <property type="entry name" value="Ribonuclease H-like superfamily/Ribonuclease H"/>
    <property type="match status" value="1"/>
</dbReference>
<organism evidence="2 3">
    <name type="scientific">Austropuccinia psidii MF-1</name>
    <dbReference type="NCBI Taxonomy" id="1389203"/>
    <lineage>
        <taxon>Eukaryota</taxon>
        <taxon>Fungi</taxon>
        <taxon>Dikarya</taxon>
        <taxon>Basidiomycota</taxon>
        <taxon>Pucciniomycotina</taxon>
        <taxon>Pucciniomycetes</taxon>
        <taxon>Pucciniales</taxon>
        <taxon>Sphaerophragmiaceae</taxon>
        <taxon>Austropuccinia</taxon>
    </lineage>
</organism>
<comment type="caution">
    <text evidence="2">The sequence shown here is derived from an EMBL/GenBank/DDBJ whole genome shotgun (WGS) entry which is preliminary data.</text>
</comment>
<dbReference type="OrthoDB" id="3242359at2759"/>
<dbReference type="InterPro" id="IPR036397">
    <property type="entry name" value="RNaseH_sf"/>
</dbReference>
<proteinExistence type="predicted"/>
<evidence type="ECO:0000259" key="1">
    <source>
        <dbReference type="Pfam" id="PF13358"/>
    </source>
</evidence>
<protein>
    <recommendedName>
        <fullName evidence="1">Tc1-like transposase DDE domain-containing protein</fullName>
    </recommendedName>
</protein>
<dbReference type="AlphaFoldDB" id="A0A9Q3BMP7"/>
<dbReference type="Proteomes" id="UP000765509">
    <property type="component" value="Unassembled WGS sequence"/>
</dbReference>